<dbReference type="Proteomes" id="UP000838878">
    <property type="component" value="Chromosome 8"/>
</dbReference>
<sequence length="297" mass="34323">MLSSAGKKKRIIILKKTDAPNLRVVAKRESDVSIYQENISTILLNTNATPIRSRSSLGYTCCFCPNQYQSPAELKEHSQQHTASTKAYFMSGVSIYDFSVKLDITDLKCTICDTPAPTIQDMTEHLQEKHNKKYNRSANNYIIPFKFDADVLKCIICKKIFNNFKVLTEHMNSHFENCMCEVCGASFVTRKTLKRHVYRHETGHFSCKFCSKNFVTKVRKIEHEKAVHIYMNRRNKCGFCGEKFTDYTKKNDHEVEKHGVNPLVINCKYCNRKYSNQRALTVHQKAVHLLVNKKTAM</sequence>
<dbReference type="PANTHER" id="PTHR24379:SF121">
    <property type="entry name" value="C2H2-TYPE DOMAIN-CONTAINING PROTEIN"/>
    <property type="match status" value="1"/>
</dbReference>
<reference evidence="7" key="1">
    <citation type="submission" date="2021-12" db="EMBL/GenBank/DDBJ databases">
        <authorList>
            <person name="Martin H S."/>
        </authorList>
    </citation>
    <scope>NUCLEOTIDE SEQUENCE</scope>
</reference>
<dbReference type="EMBL" id="OV170228">
    <property type="protein sequence ID" value="CAH0730170.1"/>
    <property type="molecule type" value="Genomic_DNA"/>
</dbReference>
<dbReference type="PROSITE" id="PS00028">
    <property type="entry name" value="ZINC_FINGER_C2H2_1"/>
    <property type="match status" value="4"/>
</dbReference>
<evidence type="ECO:0000313" key="7">
    <source>
        <dbReference type="EMBL" id="CAH0730170.1"/>
    </source>
</evidence>
<protein>
    <recommendedName>
        <fullName evidence="6">C2H2-type domain-containing protein</fullName>
    </recommendedName>
</protein>
<evidence type="ECO:0000256" key="5">
    <source>
        <dbReference type="PROSITE-ProRule" id="PRU00042"/>
    </source>
</evidence>
<evidence type="ECO:0000256" key="4">
    <source>
        <dbReference type="ARBA" id="ARBA00022833"/>
    </source>
</evidence>
<dbReference type="SUPFAM" id="SSF57667">
    <property type="entry name" value="beta-beta-alpha zinc fingers"/>
    <property type="match status" value="1"/>
</dbReference>
<dbReference type="PROSITE" id="PS50157">
    <property type="entry name" value="ZINC_FINGER_C2H2_2"/>
    <property type="match status" value="4"/>
</dbReference>
<dbReference type="OrthoDB" id="4748970at2759"/>
<dbReference type="InterPro" id="IPR036236">
    <property type="entry name" value="Znf_C2H2_sf"/>
</dbReference>
<dbReference type="InterPro" id="IPR013087">
    <property type="entry name" value="Znf_C2H2_type"/>
</dbReference>
<keyword evidence="3 5" id="KW-0863">Zinc-finger</keyword>
<keyword evidence="4" id="KW-0862">Zinc</keyword>
<dbReference type="Pfam" id="PF13894">
    <property type="entry name" value="zf-C2H2_4"/>
    <property type="match status" value="1"/>
</dbReference>
<proteinExistence type="predicted"/>
<evidence type="ECO:0000313" key="8">
    <source>
        <dbReference type="Proteomes" id="UP000838878"/>
    </source>
</evidence>
<feature type="domain" description="C2H2-type" evidence="6">
    <location>
        <begin position="205"/>
        <end position="228"/>
    </location>
</feature>
<organism evidence="7 8">
    <name type="scientific">Brenthis ino</name>
    <name type="common">lesser marbled fritillary</name>
    <dbReference type="NCBI Taxonomy" id="405034"/>
    <lineage>
        <taxon>Eukaryota</taxon>
        <taxon>Metazoa</taxon>
        <taxon>Ecdysozoa</taxon>
        <taxon>Arthropoda</taxon>
        <taxon>Hexapoda</taxon>
        <taxon>Insecta</taxon>
        <taxon>Pterygota</taxon>
        <taxon>Neoptera</taxon>
        <taxon>Endopterygota</taxon>
        <taxon>Lepidoptera</taxon>
        <taxon>Glossata</taxon>
        <taxon>Ditrysia</taxon>
        <taxon>Papilionoidea</taxon>
        <taxon>Nymphalidae</taxon>
        <taxon>Heliconiinae</taxon>
        <taxon>Argynnini</taxon>
        <taxon>Brenthis</taxon>
    </lineage>
</organism>
<dbReference type="PANTHER" id="PTHR24379">
    <property type="entry name" value="KRAB AND ZINC FINGER DOMAIN-CONTAINING"/>
    <property type="match status" value="1"/>
</dbReference>
<dbReference type="GO" id="GO:0008270">
    <property type="term" value="F:zinc ion binding"/>
    <property type="evidence" value="ECO:0007669"/>
    <property type="project" value="UniProtKB-KW"/>
</dbReference>
<feature type="non-terminal residue" evidence="7">
    <location>
        <position position="297"/>
    </location>
</feature>
<dbReference type="SMART" id="SM00355">
    <property type="entry name" value="ZnF_C2H2"/>
    <property type="match status" value="7"/>
</dbReference>
<evidence type="ECO:0000256" key="2">
    <source>
        <dbReference type="ARBA" id="ARBA00022737"/>
    </source>
</evidence>
<dbReference type="Pfam" id="PF00096">
    <property type="entry name" value="zf-C2H2"/>
    <property type="match status" value="1"/>
</dbReference>
<feature type="domain" description="C2H2-type" evidence="6">
    <location>
        <begin position="59"/>
        <end position="86"/>
    </location>
</feature>
<dbReference type="Gene3D" id="3.30.160.60">
    <property type="entry name" value="Classic Zinc Finger"/>
    <property type="match status" value="3"/>
</dbReference>
<feature type="domain" description="C2H2-type" evidence="6">
    <location>
        <begin position="178"/>
        <end position="200"/>
    </location>
</feature>
<gene>
    <name evidence="7" type="ORF">BINO364_LOCUS15180</name>
</gene>
<evidence type="ECO:0000256" key="1">
    <source>
        <dbReference type="ARBA" id="ARBA00022723"/>
    </source>
</evidence>
<dbReference type="AlphaFoldDB" id="A0A8J9YKL8"/>
<accession>A0A8J9YKL8</accession>
<keyword evidence="8" id="KW-1185">Reference proteome</keyword>
<evidence type="ECO:0000259" key="6">
    <source>
        <dbReference type="PROSITE" id="PS50157"/>
    </source>
</evidence>
<keyword evidence="2" id="KW-0677">Repeat</keyword>
<name>A0A8J9YKL8_9NEOP</name>
<evidence type="ECO:0000256" key="3">
    <source>
        <dbReference type="ARBA" id="ARBA00022771"/>
    </source>
</evidence>
<feature type="domain" description="C2H2-type" evidence="6">
    <location>
        <begin position="265"/>
        <end position="288"/>
    </location>
</feature>
<keyword evidence="1" id="KW-0479">Metal-binding</keyword>